<protein>
    <submittedName>
        <fullName evidence="1">Uncharacterized protein</fullName>
    </submittedName>
</protein>
<organism evidence="1 2">
    <name type="scientific">Cavenderia fasciculata</name>
    <name type="common">Slime mold</name>
    <name type="synonym">Dictyostelium fasciculatum</name>
    <dbReference type="NCBI Taxonomy" id="261658"/>
    <lineage>
        <taxon>Eukaryota</taxon>
        <taxon>Amoebozoa</taxon>
        <taxon>Evosea</taxon>
        <taxon>Eumycetozoa</taxon>
        <taxon>Dictyostelia</taxon>
        <taxon>Acytosteliales</taxon>
        <taxon>Cavenderiaceae</taxon>
        <taxon>Cavenderia</taxon>
    </lineage>
</organism>
<keyword evidence="2" id="KW-1185">Reference proteome</keyword>
<dbReference type="RefSeq" id="XP_004357769.1">
    <property type="nucleotide sequence ID" value="XM_004357712.1"/>
</dbReference>
<gene>
    <name evidence="1" type="ORF">DFA_00052</name>
</gene>
<proteinExistence type="predicted"/>
<name>F4PXG5_CACFS</name>
<dbReference type="AlphaFoldDB" id="F4PXG5"/>
<reference evidence="2" key="1">
    <citation type="journal article" date="2011" name="Genome Res.">
        <title>Phylogeny-wide analysis of social amoeba genomes highlights ancient origins for complex intercellular communication.</title>
        <authorList>
            <person name="Heidel A.J."/>
            <person name="Lawal H.M."/>
            <person name="Felder M."/>
            <person name="Schilde C."/>
            <person name="Helps N.R."/>
            <person name="Tunggal B."/>
            <person name="Rivero F."/>
            <person name="John U."/>
            <person name="Schleicher M."/>
            <person name="Eichinger L."/>
            <person name="Platzer M."/>
            <person name="Noegel A.A."/>
            <person name="Schaap P."/>
            <person name="Gloeckner G."/>
        </authorList>
    </citation>
    <scope>NUCLEOTIDE SEQUENCE [LARGE SCALE GENOMIC DNA]</scope>
    <source>
        <strain evidence="2">SH3</strain>
    </source>
</reference>
<accession>F4PXG5</accession>
<evidence type="ECO:0000313" key="2">
    <source>
        <dbReference type="Proteomes" id="UP000007797"/>
    </source>
</evidence>
<evidence type="ECO:0000313" key="1">
    <source>
        <dbReference type="EMBL" id="EGG19475.1"/>
    </source>
</evidence>
<dbReference type="Proteomes" id="UP000007797">
    <property type="component" value="Unassembled WGS sequence"/>
</dbReference>
<dbReference type="EMBL" id="GL883014">
    <property type="protein sequence ID" value="EGG19475.1"/>
    <property type="molecule type" value="Genomic_DNA"/>
</dbReference>
<dbReference type="GeneID" id="14871575"/>
<dbReference type="KEGG" id="dfa:DFA_00052"/>
<sequence length="123" mass="14089">MTTCLNRSINVTITSIDQFKNHFLLILINRIAAAEGCEQKSLKTPHNYISSTSIYYTSSRLLHTIRIVNQSSSSSKDWKASLNNQKIIRNQFQPYLSIYLSQQPIIMTSDHHHCQSSSSSSYY</sequence>